<dbReference type="InterPro" id="IPR052155">
    <property type="entry name" value="Biofilm_reg_signaling"/>
</dbReference>
<comment type="caution">
    <text evidence="4">The sequence shown here is derived from an EMBL/GenBank/DDBJ whole genome shotgun (WGS) entry which is preliminary data.</text>
</comment>
<name>A0A6V8SIC8_9CLOT</name>
<dbReference type="InterPro" id="IPR000014">
    <property type="entry name" value="PAS"/>
</dbReference>
<evidence type="ECO:0000259" key="2">
    <source>
        <dbReference type="PROSITE" id="PS50113"/>
    </source>
</evidence>
<dbReference type="SUPFAM" id="SSF55073">
    <property type="entry name" value="Nucleotide cyclase"/>
    <property type="match status" value="1"/>
</dbReference>
<feature type="domain" description="GGDEF" evidence="3">
    <location>
        <begin position="269"/>
        <end position="397"/>
    </location>
</feature>
<dbReference type="InterPro" id="IPR029787">
    <property type="entry name" value="Nucleotide_cyclase"/>
</dbReference>
<dbReference type="EMBL" id="BLZR01000001">
    <property type="protein sequence ID" value="GFP76994.1"/>
    <property type="molecule type" value="Genomic_DNA"/>
</dbReference>
<dbReference type="InterPro" id="IPR013655">
    <property type="entry name" value="PAS_fold_3"/>
</dbReference>
<dbReference type="InterPro" id="IPR035965">
    <property type="entry name" value="PAS-like_dom_sf"/>
</dbReference>
<dbReference type="Pfam" id="PF13426">
    <property type="entry name" value="PAS_9"/>
    <property type="match status" value="1"/>
</dbReference>
<dbReference type="PROSITE" id="PS50113">
    <property type="entry name" value="PAC"/>
    <property type="match status" value="2"/>
</dbReference>
<dbReference type="PROSITE" id="PS50887">
    <property type="entry name" value="GGDEF"/>
    <property type="match status" value="1"/>
</dbReference>
<dbReference type="AlphaFoldDB" id="A0A6V8SIC8"/>
<evidence type="ECO:0000313" key="5">
    <source>
        <dbReference type="Proteomes" id="UP000580568"/>
    </source>
</evidence>
<dbReference type="PANTHER" id="PTHR44757">
    <property type="entry name" value="DIGUANYLATE CYCLASE DGCP"/>
    <property type="match status" value="1"/>
</dbReference>
<dbReference type="InterPro" id="IPR001610">
    <property type="entry name" value="PAC"/>
</dbReference>
<protein>
    <submittedName>
        <fullName evidence="4">Uncharacterized protein</fullName>
    </submittedName>
</protein>
<feature type="domain" description="PAC" evidence="2">
    <location>
        <begin position="64"/>
        <end position="116"/>
    </location>
</feature>
<dbReference type="InterPro" id="IPR043128">
    <property type="entry name" value="Rev_trsase/Diguanyl_cyclase"/>
</dbReference>
<feature type="domain" description="PAC" evidence="2">
    <location>
        <begin position="188"/>
        <end position="240"/>
    </location>
</feature>
<reference evidence="4 5" key="1">
    <citation type="submission" date="2020-07" db="EMBL/GenBank/DDBJ databases">
        <title>A new beta-1,3-glucan-decomposing anaerobic bacterium isolated from anoxic soil subjected to biological soil disinfestation.</title>
        <authorList>
            <person name="Ueki A."/>
            <person name="Tonouchi A."/>
        </authorList>
    </citation>
    <scope>NUCLEOTIDE SEQUENCE [LARGE SCALE GENOMIC DNA]</scope>
    <source>
        <strain evidence="4 5">TW1</strain>
    </source>
</reference>
<dbReference type="Gene3D" id="3.30.450.20">
    <property type="entry name" value="PAS domain"/>
    <property type="match status" value="2"/>
</dbReference>
<keyword evidence="5" id="KW-1185">Reference proteome</keyword>
<evidence type="ECO:0000259" key="1">
    <source>
        <dbReference type="PROSITE" id="PS50112"/>
    </source>
</evidence>
<dbReference type="RefSeq" id="WP_183278391.1">
    <property type="nucleotide sequence ID" value="NZ_BLZR01000001.1"/>
</dbReference>
<dbReference type="Pfam" id="PF08447">
    <property type="entry name" value="PAS_3"/>
    <property type="match status" value="1"/>
</dbReference>
<sequence length="397" mass="45833">MNSSHYNIAANFLREVYIETDNNYITTFVSPNCFNLLGYTEQELLGKNISDILSKTPQSHKPFTNIKISAKTKTGTLIPIDLAGSPLLNENNEIIGFRFSLIDISQYLKFDESEKTLNKMFERSKDIIYRADLIPNFKFTYISPSIKEILGYTAEEHLINSNIPFEIVHPDDYHILTKKLTNNMDFTKPLATRYKHRDGHYVWLDDYCIPIYDDNGTLIAIEGFSRNVTHQKQLEEKLERLSYYDGLTGAYNKHYLEKEIHLLNTETDTSIGIIFCDLDNLKITNDSYGHAFGDKLIESTFNILKNIFTENSVIARAGGDEFIIIIKNTSINKVKELYIQLYESIEQQNKYSTDIQVKVSIGYSFSDTSIGVIRDFITIADKNMYKDKQRKKRSLDN</sequence>
<evidence type="ECO:0000259" key="3">
    <source>
        <dbReference type="PROSITE" id="PS50887"/>
    </source>
</evidence>
<dbReference type="PROSITE" id="PS50112">
    <property type="entry name" value="PAS"/>
    <property type="match status" value="2"/>
</dbReference>
<dbReference type="SMART" id="SM00091">
    <property type="entry name" value="PAS"/>
    <property type="match status" value="2"/>
</dbReference>
<dbReference type="Pfam" id="PF00990">
    <property type="entry name" value="GGDEF"/>
    <property type="match status" value="1"/>
</dbReference>
<dbReference type="InterPro" id="IPR000700">
    <property type="entry name" value="PAS-assoc_C"/>
</dbReference>
<dbReference type="Gene3D" id="3.30.70.270">
    <property type="match status" value="1"/>
</dbReference>
<gene>
    <name evidence="4" type="ORF">bsdtw1_03106</name>
</gene>
<dbReference type="CDD" id="cd01949">
    <property type="entry name" value="GGDEF"/>
    <property type="match status" value="1"/>
</dbReference>
<dbReference type="NCBIfam" id="TIGR00254">
    <property type="entry name" value="GGDEF"/>
    <property type="match status" value="1"/>
</dbReference>
<organism evidence="4 5">
    <name type="scientific">Clostridium fungisolvens</name>
    <dbReference type="NCBI Taxonomy" id="1604897"/>
    <lineage>
        <taxon>Bacteria</taxon>
        <taxon>Bacillati</taxon>
        <taxon>Bacillota</taxon>
        <taxon>Clostridia</taxon>
        <taxon>Eubacteriales</taxon>
        <taxon>Clostridiaceae</taxon>
        <taxon>Clostridium</taxon>
    </lineage>
</organism>
<dbReference type="SMART" id="SM00267">
    <property type="entry name" value="GGDEF"/>
    <property type="match status" value="1"/>
</dbReference>
<feature type="domain" description="PAS" evidence="1">
    <location>
        <begin position="2"/>
        <end position="53"/>
    </location>
</feature>
<accession>A0A6V8SIC8</accession>
<dbReference type="SUPFAM" id="SSF55785">
    <property type="entry name" value="PYP-like sensor domain (PAS domain)"/>
    <property type="match status" value="2"/>
</dbReference>
<proteinExistence type="predicted"/>
<dbReference type="Proteomes" id="UP000580568">
    <property type="component" value="Unassembled WGS sequence"/>
</dbReference>
<dbReference type="InterPro" id="IPR000160">
    <property type="entry name" value="GGDEF_dom"/>
</dbReference>
<dbReference type="PANTHER" id="PTHR44757:SF2">
    <property type="entry name" value="BIOFILM ARCHITECTURE MAINTENANCE PROTEIN MBAA"/>
    <property type="match status" value="1"/>
</dbReference>
<dbReference type="CDD" id="cd00130">
    <property type="entry name" value="PAS"/>
    <property type="match status" value="2"/>
</dbReference>
<dbReference type="SMART" id="SM00086">
    <property type="entry name" value="PAC"/>
    <property type="match status" value="2"/>
</dbReference>
<dbReference type="NCBIfam" id="TIGR00229">
    <property type="entry name" value="sensory_box"/>
    <property type="match status" value="2"/>
</dbReference>
<evidence type="ECO:0000313" key="4">
    <source>
        <dbReference type="EMBL" id="GFP76994.1"/>
    </source>
</evidence>
<feature type="domain" description="PAS" evidence="1">
    <location>
        <begin position="113"/>
        <end position="187"/>
    </location>
</feature>